<dbReference type="InterPro" id="IPR022698">
    <property type="entry name" value="OrsD"/>
</dbReference>
<feature type="region of interest" description="Disordered" evidence="1">
    <location>
        <begin position="321"/>
        <end position="345"/>
    </location>
</feature>
<organism evidence="2">
    <name type="scientific">Blastobotrys adeninivorans</name>
    <name type="common">Yeast</name>
    <name type="synonym">Arxula adeninivorans</name>
    <dbReference type="NCBI Taxonomy" id="409370"/>
    <lineage>
        <taxon>Eukaryota</taxon>
        <taxon>Fungi</taxon>
        <taxon>Dikarya</taxon>
        <taxon>Ascomycota</taxon>
        <taxon>Saccharomycotina</taxon>
        <taxon>Dipodascomycetes</taxon>
        <taxon>Dipodascales</taxon>
        <taxon>Trichomonascaceae</taxon>
        <taxon>Blastobotrys</taxon>
    </lineage>
</organism>
<accession>A0A060TDG4</accession>
<dbReference type="EMBL" id="HG937694">
    <property type="protein sequence ID" value="CDP36942.1"/>
    <property type="molecule type" value="Genomic_DNA"/>
</dbReference>
<dbReference type="AlphaFoldDB" id="A0A060TDG4"/>
<gene>
    <name evidence="2" type="ORF">GNLVRS02_ARAD1D00132g</name>
</gene>
<reference evidence="2" key="1">
    <citation type="submission" date="2014-02" db="EMBL/GenBank/DDBJ databases">
        <authorList>
            <person name="Genoscope - CEA"/>
        </authorList>
    </citation>
    <scope>NUCLEOTIDE SEQUENCE</scope>
    <source>
        <strain evidence="2">LS3</strain>
    </source>
</reference>
<evidence type="ECO:0000256" key="1">
    <source>
        <dbReference type="SAM" id="MobiDB-lite"/>
    </source>
</evidence>
<feature type="compositionally biased region" description="Basic residues" evidence="1">
    <location>
        <begin position="69"/>
        <end position="83"/>
    </location>
</feature>
<feature type="compositionally biased region" description="Basic and acidic residues" evidence="1">
    <location>
        <begin position="7"/>
        <end position="17"/>
    </location>
</feature>
<feature type="compositionally biased region" description="Polar residues" evidence="1">
    <location>
        <begin position="96"/>
        <end position="109"/>
    </location>
</feature>
<feature type="compositionally biased region" description="Acidic residues" evidence="1">
    <location>
        <begin position="43"/>
        <end position="59"/>
    </location>
</feature>
<dbReference type="PhylomeDB" id="A0A060TDG4"/>
<feature type="compositionally biased region" description="Low complexity" evidence="1">
    <location>
        <begin position="164"/>
        <end position="179"/>
    </location>
</feature>
<evidence type="ECO:0000313" key="2">
    <source>
        <dbReference type="EMBL" id="CDP36942.1"/>
    </source>
</evidence>
<feature type="compositionally biased region" description="Polar residues" evidence="1">
    <location>
        <begin position="324"/>
        <end position="333"/>
    </location>
</feature>
<reference evidence="2" key="2">
    <citation type="submission" date="2014-06" db="EMBL/GenBank/DDBJ databases">
        <title>The complete genome of Blastobotrys (Arxula) adeninivorans LS3 - a yeast of biotechnological interest.</title>
        <authorList>
            <person name="Kunze G."/>
            <person name="Gaillardin C."/>
            <person name="Czernicka M."/>
            <person name="Durrens P."/>
            <person name="Martin T."/>
            <person name="Boer E."/>
            <person name="Gabaldon T."/>
            <person name="Cruz J."/>
            <person name="Talla E."/>
            <person name="Marck C."/>
            <person name="Goffeau A."/>
            <person name="Barbe V."/>
            <person name="Baret P."/>
            <person name="Baronian K."/>
            <person name="Beier S."/>
            <person name="Bleykasten C."/>
            <person name="Bode R."/>
            <person name="Casaregola S."/>
            <person name="Despons L."/>
            <person name="Fairhead C."/>
            <person name="Giersberg M."/>
            <person name="Gierski P."/>
            <person name="Hahnel U."/>
            <person name="Hartmann A."/>
            <person name="Jankowska D."/>
            <person name="Jubin C."/>
            <person name="Jung P."/>
            <person name="Lafontaine I."/>
            <person name="Leh-Louis V."/>
            <person name="Lemaire M."/>
            <person name="Marcet-Houben M."/>
            <person name="Mascher M."/>
            <person name="Morel G."/>
            <person name="Richard G.-F."/>
            <person name="Riechen J."/>
            <person name="Sacerdot C."/>
            <person name="Sarkar A."/>
            <person name="Savel G."/>
            <person name="Schacherer J."/>
            <person name="Sherman D."/>
            <person name="Straub M.-L."/>
            <person name="Stein N."/>
            <person name="Thierry A."/>
            <person name="Trautwein-Schult A."/>
            <person name="Westhof E."/>
            <person name="Worch S."/>
            <person name="Dujon B."/>
            <person name="Souciet J.-L."/>
            <person name="Wincker P."/>
            <person name="Scholz U."/>
            <person name="Neuveglise N."/>
        </authorList>
    </citation>
    <scope>NUCLEOTIDE SEQUENCE</scope>
    <source>
        <strain evidence="2">LS3</strain>
    </source>
</reference>
<dbReference type="PRINTS" id="PR01217">
    <property type="entry name" value="PRICHEXTENSN"/>
</dbReference>
<feature type="region of interest" description="Disordered" evidence="1">
    <location>
        <begin position="1"/>
        <end position="206"/>
    </location>
</feature>
<dbReference type="Pfam" id="PF12013">
    <property type="entry name" value="OrsD"/>
    <property type="match status" value="1"/>
</dbReference>
<protein>
    <submittedName>
        <fullName evidence="2">ARAD1D00132p</fullName>
    </submittedName>
</protein>
<sequence>MSKRPRKPEDLGLRESDFSDFSGDDESNRPDTVGNETNRSDINGDDGNDEASSDSELEILEVNPVVPDKRRRSSPAGPAKRRMVGTFRLDQPTPPSSMRQQFNSETESQPTPNPAPEAIPTPAATEPGPEPEPETMPTPTITEPSPAPVTPMPSARPSSVPLETPAESAPVSTPSVPTESAPPVPSPTPSSPSPMPMPEAEPEAEPVTEPVAEFSQTADIYGFLEKYGVAVCKECLLGVPPRKIRGHLNLHSSDSEYKDRIASVVNSWDLKRSQDAIPKGPVPWIRALGMPKDGLRCTYDNACGYVCSKLSTMKKHWSHKHGFSISTQGPQTRQQRRANREREKPMRQVPIQRFFNCECKSWFEVETEQEIVTESEVRRRFREMIEEGCDIDRRIREENRVAMARITQKDANQFMEEMAFQPYLTNFNSIDLATLFEKPSGLNLSGNTLVMLERVWNAMDSLSKIAEDCLRDPGMWQICYDVMRVEESEAPSKPLIPYMEDATRKSQVKAWQEVVMFFLRTRPGRSKRWPLYDLTRRQTIARNRIVEILQDPDCESDSDPDETEEIEDAEEQGIAIVTVPENDSRQHINTAIDQTAVKVPKLERALLEFCCSLMDDKYTRREIECALRIAMAVTGASAGGGYLSSAQYTRKLSGLIKIGRTMLVLKAILVDQENPDGPGATEVLCEMVDRFMLRSRHSPMASLRHLMVKGMGQQRRETADAKLWWEDDGQTVVINGQRLGMIQFKEMVHRINRKAHEQLAKLLYRHSCHELPKIPWDDLHDNASNVTVDWNFLKDHRTESVLKKKLGQSPVRWILGNLTEQQTTELYTPGAMTQYIGQVEAFLATMLVLVHLSGGQPPRSTELLTIGHANGHGLSRGVYIMEGMVAMVTQYNKSVNRTQRAPKVFRYLPREVGELIVWYMWLVLPFESSLRVRLSQEDEKFASDTRNLFWPYVDAENKHAIWDGDKVGREVKKQFRDHTGQAIGIGYYRHIAIGIAREFLRIKDDLDAIDEADNEEVQEMQAGHTTAVGENIYGRLNSDAPGSSARMQRAFQRFSVGWHKFCSHRE</sequence>
<feature type="compositionally biased region" description="Pro residues" evidence="1">
    <location>
        <begin position="180"/>
        <end position="199"/>
    </location>
</feature>
<proteinExistence type="predicted"/>
<name>A0A060TDG4_BLAAD</name>